<proteinExistence type="inferred from homology"/>
<keyword evidence="2" id="KW-0808">Transferase</keyword>
<dbReference type="GO" id="GO:0003723">
    <property type="term" value="F:RNA binding"/>
    <property type="evidence" value="ECO:0007669"/>
    <property type="project" value="InterPro"/>
</dbReference>
<dbReference type="OrthoDB" id="9788687at2"/>
<keyword evidence="5" id="KW-0460">Magnesium</keyword>
<dbReference type="InterPro" id="IPR000477">
    <property type="entry name" value="RT_dom"/>
</dbReference>
<reference evidence="12 13" key="1">
    <citation type="submission" date="2019-02" db="EMBL/GenBank/DDBJ databases">
        <title>Deep-cultivation of Planctomycetes and their phenomic and genomic characterization uncovers novel biology.</title>
        <authorList>
            <person name="Wiegand S."/>
            <person name="Jogler M."/>
            <person name="Boedeker C."/>
            <person name="Pinto D."/>
            <person name="Vollmers J."/>
            <person name="Rivas-Marin E."/>
            <person name="Kohn T."/>
            <person name="Peeters S.H."/>
            <person name="Heuer A."/>
            <person name="Rast P."/>
            <person name="Oberbeckmann S."/>
            <person name="Bunk B."/>
            <person name="Jeske O."/>
            <person name="Meyerdierks A."/>
            <person name="Storesund J.E."/>
            <person name="Kallscheuer N."/>
            <person name="Luecker S."/>
            <person name="Lage O.M."/>
            <person name="Pohl T."/>
            <person name="Merkel B.J."/>
            <person name="Hornburger P."/>
            <person name="Mueller R.-W."/>
            <person name="Bruemmer F."/>
            <person name="Labrenz M."/>
            <person name="Spormann A.M."/>
            <person name="Op Den Camp H."/>
            <person name="Overmann J."/>
            <person name="Amann R."/>
            <person name="Jetten M.S.M."/>
            <person name="Mascher T."/>
            <person name="Medema M.H."/>
            <person name="Devos D.P."/>
            <person name="Kaster A.-K."/>
            <person name="Ovreas L."/>
            <person name="Rohde M."/>
            <person name="Galperin M.Y."/>
            <person name="Jogler C."/>
        </authorList>
    </citation>
    <scope>NUCLEOTIDE SEQUENCE [LARGE SCALE GENOMIC DNA]</scope>
    <source>
        <strain evidence="12 13">Pan54</strain>
    </source>
</reference>
<dbReference type="Pfam" id="PF00078">
    <property type="entry name" value="RVT_1"/>
    <property type="match status" value="1"/>
</dbReference>
<evidence type="ECO:0000313" key="12">
    <source>
        <dbReference type="EMBL" id="TWT63453.1"/>
    </source>
</evidence>
<comment type="catalytic activity">
    <reaction evidence="9">
        <text>DNA(n) + a 2'-deoxyribonucleoside 5'-triphosphate = DNA(n+1) + diphosphate</text>
        <dbReference type="Rhea" id="RHEA:22508"/>
        <dbReference type="Rhea" id="RHEA-COMP:17339"/>
        <dbReference type="Rhea" id="RHEA-COMP:17340"/>
        <dbReference type="ChEBI" id="CHEBI:33019"/>
        <dbReference type="ChEBI" id="CHEBI:61560"/>
        <dbReference type="ChEBI" id="CHEBI:173112"/>
        <dbReference type="EC" id="2.7.7.49"/>
    </reaction>
</comment>
<evidence type="ECO:0000256" key="8">
    <source>
        <dbReference type="ARBA" id="ARBA00034120"/>
    </source>
</evidence>
<gene>
    <name evidence="12" type="ORF">Pan54_42060</name>
</gene>
<evidence type="ECO:0000256" key="3">
    <source>
        <dbReference type="ARBA" id="ARBA00022695"/>
    </source>
</evidence>
<evidence type="ECO:0000256" key="6">
    <source>
        <dbReference type="ARBA" id="ARBA00022918"/>
    </source>
</evidence>
<keyword evidence="4" id="KW-0479">Metal-binding</keyword>
<evidence type="ECO:0000259" key="11">
    <source>
        <dbReference type="PROSITE" id="PS50878"/>
    </source>
</evidence>
<dbReference type="RefSeq" id="WP_146505198.1">
    <property type="nucleotide sequence ID" value="NZ_SJPG01000001.1"/>
</dbReference>
<evidence type="ECO:0000256" key="9">
    <source>
        <dbReference type="ARBA" id="ARBA00048173"/>
    </source>
</evidence>
<keyword evidence="3" id="KW-0548">Nucleotidyltransferase</keyword>
<dbReference type="InterPro" id="IPR051083">
    <property type="entry name" value="GrpII_Intron_Splice-Mob/Def"/>
</dbReference>
<evidence type="ECO:0000256" key="1">
    <source>
        <dbReference type="ARBA" id="ARBA00012493"/>
    </source>
</evidence>
<dbReference type="CDD" id="cd03487">
    <property type="entry name" value="RT_Bac_retron_II"/>
    <property type="match status" value="1"/>
</dbReference>
<comment type="similarity">
    <text evidence="8">Belongs to the bacterial reverse transcriptase family.</text>
</comment>
<feature type="compositionally biased region" description="Basic and acidic residues" evidence="10">
    <location>
        <begin position="41"/>
        <end position="51"/>
    </location>
</feature>
<dbReference type="PANTHER" id="PTHR34047:SF7">
    <property type="entry name" value="RNA-DIRECTED DNA POLYMERASE"/>
    <property type="match status" value="1"/>
</dbReference>
<keyword evidence="7" id="KW-0051">Antiviral defense</keyword>
<dbReference type="PANTHER" id="PTHR34047">
    <property type="entry name" value="NUCLEAR INTRON MATURASE 1, MITOCHONDRIAL-RELATED"/>
    <property type="match status" value="1"/>
</dbReference>
<evidence type="ECO:0000256" key="4">
    <source>
        <dbReference type="ARBA" id="ARBA00022723"/>
    </source>
</evidence>
<dbReference type="GO" id="GO:0003964">
    <property type="term" value="F:RNA-directed DNA polymerase activity"/>
    <property type="evidence" value="ECO:0007669"/>
    <property type="project" value="UniProtKB-KW"/>
</dbReference>
<evidence type="ECO:0000256" key="10">
    <source>
        <dbReference type="SAM" id="MobiDB-lite"/>
    </source>
</evidence>
<feature type="compositionally biased region" description="Basic and acidic residues" evidence="10">
    <location>
        <begin position="22"/>
        <end position="31"/>
    </location>
</feature>
<keyword evidence="6 12" id="KW-0695">RNA-directed DNA polymerase</keyword>
<comment type="caution">
    <text evidence="12">The sequence shown here is derived from an EMBL/GenBank/DDBJ whole genome shotgun (WGS) entry which is preliminary data.</text>
</comment>
<dbReference type="EMBL" id="SJPG01000001">
    <property type="protein sequence ID" value="TWT63453.1"/>
    <property type="molecule type" value="Genomic_DNA"/>
</dbReference>
<sequence length="445" mass="51241">MRFLEFLKRLFFGGSAQSTADKYSRTPDDTRFQSTLAPTEPETHPESQISDHVKREQHWPVLVPLRRKRIRQTTHNGEETAGPKKYALALPYIMSPDSYLDLTQDVQPELLNNWDLPHIVTPADLADWLQISLGQLGWLTDRFSEGKRPIDARKAHYRYSWKEKRSGGYRLIESPLPMLRQAQEQILDEILEQIPPHAAAHGFRTGRSIVTNAEPHVGQAVLVKLDLDNFYTRVRFSRVVAIFRSLGYSREISLWLARLTTSAIPGNLQFPGGQPKLFSLFLPRHLPQGASTSPALANLVAFSLDVRLSGLAKSFNANYTRYGDDLTISGDERFRHSLRLFIPLARQIIRQERFVLNAKKKKIIRPMSQQRVTGVVVNEKTNIPRKEYDRLKATLHNCVRFGPESQNHDQHEHYQAHLRGRIAFVQQLNPHRGEKLLAIYRKINW</sequence>
<evidence type="ECO:0000256" key="2">
    <source>
        <dbReference type="ARBA" id="ARBA00022679"/>
    </source>
</evidence>
<keyword evidence="13" id="KW-1185">Reference proteome</keyword>
<dbReference type="GO" id="GO:0051607">
    <property type="term" value="P:defense response to virus"/>
    <property type="evidence" value="ECO:0007669"/>
    <property type="project" value="UniProtKB-KW"/>
</dbReference>
<dbReference type="PRINTS" id="PR00866">
    <property type="entry name" value="RNADNAPOLMS"/>
</dbReference>
<evidence type="ECO:0000256" key="5">
    <source>
        <dbReference type="ARBA" id="ARBA00022842"/>
    </source>
</evidence>
<name>A0A5C5XM40_9PLAN</name>
<dbReference type="SUPFAM" id="SSF56672">
    <property type="entry name" value="DNA/RNA polymerases"/>
    <property type="match status" value="1"/>
</dbReference>
<evidence type="ECO:0000256" key="7">
    <source>
        <dbReference type="ARBA" id="ARBA00023118"/>
    </source>
</evidence>
<accession>A0A5C5XM40</accession>
<dbReference type="InterPro" id="IPR000123">
    <property type="entry name" value="Reverse_transcriptase_msDNA"/>
</dbReference>
<dbReference type="GO" id="GO:0046872">
    <property type="term" value="F:metal ion binding"/>
    <property type="evidence" value="ECO:0007669"/>
    <property type="project" value="UniProtKB-KW"/>
</dbReference>
<dbReference type="Proteomes" id="UP000316095">
    <property type="component" value="Unassembled WGS sequence"/>
</dbReference>
<feature type="domain" description="Reverse transcriptase" evidence="11">
    <location>
        <begin position="141"/>
        <end position="377"/>
    </location>
</feature>
<protein>
    <recommendedName>
        <fullName evidence="1">RNA-directed DNA polymerase</fullName>
        <ecNumber evidence="1">2.7.7.49</ecNumber>
    </recommendedName>
</protein>
<dbReference type="AlphaFoldDB" id="A0A5C5XM40"/>
<dbReference type="InterPro" id="IPR043502">
    <property type="entry name" value="DNA/RNA_pol_sf"/>
</dbReference>
<feature type="region of interest" description="Disordered" evidence="10">
    <location>
        <begin position="18"/>
        <end position="51"/>
    </location>
</feature>
<evidence type="ECO:0000313" key="13">
    <source>
        <dbReference type="Proteomes" id="UP000316095"/>
    </source>
</evidence>
<dbReference type="EC" id="2.7.7.49" evidence="1"/>
<organism evidence="12 13">
    <name type="scientific">Rubinisphaera italica</name>
    <dbReference type="NCBI Taxonomy" id="2527969"/>
    <lineage>
        <taxon>Bacteria</taxon>
        <taxon>Pseudomonadati</taxon>
        <taxon>Planctomycetota</taxon>
        <taxon>Planctomycetia</taxon>
        <taxon>Planctomycetales</taxon>
        <taxon>Planctomycetaceae</taxon>
        <taxon>Rubinisphaera</taxon>
    </lineage>
</organism>
<dbReference type="PROSITE" id="PS50878">
    <property type="entry name" value="RT_POL"/>
    <property type="match status" value="1"/>
</dbReference>